<proteinExistence type="predicted"/>
<organism evidence="1 2">
    <name type="scientific">Caerostris extrusa</name>
    <name type="common">Bark spider</name>
    <name type="synonym">Caerostris bankana</name>
    <dbReference type="NCBI Taxonomy" id="172846"/>
    <lineage>
        <taxon>Eukaryota</taxon>
        <taxon>Metazoa</taxon>
        <taxon>Ecdysozoa</taxon>
        <taxon>Arthropoda</taxon>
        <taxon>Chelicerata</taxon>
        <taxon>Arachnida</taxon>
        <taxon>Araneae</taxon>
        <taxon>Araneomorphae</taxon>
        <taxon>Entelegynae</taxon>
        <taxon>Araneoidea</taxon>
        <taxon>Araneidae</taxon>
        <taxon>Caerostris</taxon>
    </lineage>
</organism>
<evidence type="ECO:0000313" key="2">
    <source>
        <dbReference type="Proteomes" id="UP001054945"/>
    </source>
</evidence>
<protein>
    <submittedName>
        <fullName evidence="1">Uncharacterized protein</fullName>
    </submittedName>
</protein>
<name>A0AAV4MQJ6_CAEEX</name>
<sequence length="93" mass="10784">MAPSIYLFWQKDFLLHPNKMTQFRSPALVTSSRLLSPLRVICPGSFKTGFAGWETSEKEEPVGTLKLELIFRKFWNLFIHHTQKIPLLKIPLA</sequence>
<dbReference type="Proteomes" id="UP001054945">
    <property type="component" value="Unassembled WGS sequence"/>
</dbReference>
<keyword evidence="2" id="KW-1185">Reference proteome</keyword>
<gene>
    <name evidence="1" type="ORF">CEXT_456601</name>
</gene>
<evidence type="ECO:0000313" key="1">
    <source>
        <dbReference type="EMBL" id="GIX73736.1"/>
    </source>
</evidence>
<dbReference type="EMBL" id="BPLR01002440">
    <property type="protein sequence ID" value="GIX73736.1"/>
    <property type="molecule type" value="Genomic_DNA"/>
</dbReference>
<dbReference type="AlphaFoldDB" id="A0AAV4MQJ6"/>
<comment type="caution">
    <text evidence="1">The sequence shown here is derived from an EMBL/GenBank/DDBJ whole genome shotgun (WGS) entry which is preliminary data.</text>
</comment>
<reference evidence="1 2" key="1">
    <citation type="submission" date="2021-06" db="EMBL/GenBank/DDBJ databases">
        <title>Caerostris extrusa draft genome.</title>
        <authorList>
            <person name="Kono N."/>
            <person name="Arakawa K."/>
        </authorList>
    </citation>
    <scope>NUCLEOTIDE SEQUENCE [LARGE SCALE GENOMIC DNA]</scope>
</reference>
<accession>A0AAV4MQJ6</accession>